<reference evidence="2 3" key="1">
    <citation type="submission" date="2021-03" db="EMBL/GenBank/DDBJ databases">
        <title>Genome Sequence of Bradyrhizobium vignae strain ISRA400.</title>
        <authorList>
            <person name="Tisa L.S."/>
            <person name="Svistoonoff S."/>
            <person name="Hocher V."/>
            <person name="Fall S."/>
            <person name="Zaiya A."/>
            <person name="Naing D."/>
            <person name="Niang N."/>
            <person name="Diouf A."/>
            <person name="Dasylva M.C."/>
            <person name="Toure O."/>
            <person name="Gueye M."/>
            <person name="Gully D."/>
            <person name="Tisseyre P."/>
            <person name="Simpson S."/>
            <person name="Morris K."/>
            <person name="Thomas W.K."/>
        </authorList>
    </citation>
    <scope>NUCLEOTIDE SEQUENCE [LARGE SCALE GENOMIC DNA]</scope>
    <source>
        <strain evidence="2 3">ISRA400</strain>
    </source>
</reference>
<gene>
    <name evidence="2" type="ORF">JWS04_32650</name>
</gene>
<name>A0ABS4A5Q1_9BRAD</name>
<accession>A0ABS4A5Q1</accession>
<proteinExistence type="predicted"/>
<keyword evidence="1" id="KW-1133">Transmembrane helix</keyword>
<keyword evidence="1" id="KW-0472">Membrane</keyword>
<organism evidence="2 3">
    <name type="scientific">Bradyrhizobium vignae</name>
    <dbReference type="NCBI Taxonomy" id="1549949"/>
    <lineage>
        <taxon>Bacteria</taxon>
        <taxon>Pseudomonadati</taxon>
        <taxon>Pseudomonadota</taxon>
        <taxon>Alphaproteobacteria</taxon>
        <taxon>Hyphomicrobiales</taxon>
        <taxon>Nitrobacteraceae</taxon>
        <taxon>Bradyrhizobium</taxon>
    </lineage>
</organism>
<keyword evidence="1" id="KW-0812">Transmembrane</keyword>
<evidence type="ECO:0000256" key="1">
    <source>
        <dbReference type="SAM" id="Phobius"/>
    </source>
</evidence>
<protein>
    <recommendedName>
        <fullName evidence="4">Transposase</fullName>
    </recommendedName>
</protein>
<keyword evidence="3" id="KW-1185">Reference proteome</keyword>
<evidence type="ECO:0000313" key="2">
    <source>
        <dbReference type="EMBL" id="MBP0115735.1"/>
    </source>
</evidence>
<comment type="caution">
    <text evidence="2">The sequence shown here is derived from an EMBL/GenBank/DDBJ whole genome shotgun (WGS) entry which is preliminary data.</text>
</comment>
<sequence length="70" mass="7764">MADECKPLSDLPEVAKLNGEFRRNYGKILGAFLYLRSISAARGRSWFWTALLSAACSTALAWLGKRGMLL</sequence>
<dbReference type="EMBL" id="JAGIKT010000096">
    <property type="protein sequence ID" value="MBP0115735.1"/>
    <property type="molecule type" value="Genomic_DNA"/>
</dbReference>
<feature type="transmembrane region" description="Helical" evidence="1">
    <location>
        <begin position="45"/>
        <end position="64"/>
    </location>
</feature>
<dbReference type="Proteomes" id="UP000669317">
    <property type="component" value="Unassembled WGS sequence"/>
</dbReference>
<evidence type="ECO:0008006" key="4">
    <source>
        <dbReference type="Google" id="ProtNLM"/>
    </source>
</evidence>
<evidence type="ECO:0000313" key="3">
    <source>
        <dbReference type="Proteomes" id="UP000669317"/>
    </source>
</evidence>